<feature type="region of interest" description="Disordered" evidence="1">
    <location>
        <begin position="127"/>
        <end position="151"/>
    </location>
</feature>
<dbReference type="Gene3D" id="3.10.20.90">
    <property type="entry name" value="Phosphatidylinositol 3-kinase Catalytic Subunit, Chain A, domain 1"/>
    <property type="match status" value="1"/>
</dbReference>
<keyword evidence="3" id="KW-1185">Reference proteome</keyword>
<evidence type="ECO:0000313" key="4">
    <source>
        <dbReference type="RefSeq" id="XP_008793611.2"/>
    </source>
</evidence>
<name>A0A8B7C7V9_PHODC</name>
<dbReference type="SMART" id="SM00256">
    <property type="entry name" value="FBOX"/>
    <property type="match status" value="1"/>
</dbReference>
<dbReference type="AlphaFoldDB" id="A0A8B7C7V9"/>
<feature type="domain" description="F-box" evidence="2">
    <location>
        <begin position="339"/>
        <end position="385"/>
    </location>
</feature>
<dbReference type="PANTHER" id="PTHR47602">
    <property type="entry name" value="F-BOX PROTEIN SKIP22"/>
    <property type="match status" value="1"/>
</dbReference>
<dbReference type="GeneID" id="103709865"/>
<evidence type="ECO:0000313" key="3">
    <source>
        <dbReference type="Proteomes" id="UP000228380"/>
    </source>
</evidence>
<dbReference type="CDD" id="cd22165">
    <property type="entry name" value="F-box_AtSKIP22-like"/>
    <property type="match status" value="1"/>
</dbReference>
<feature type="compositionally biased region" description="Pro residues" evidence="1">
    <location>
        <begin position="88"/>
        <end position="97"/>
    </location>
</feature>
<dbReference type="OrthoDB" id="101791at2759"/>
<sequence>MKLRVRSTATKETLRVEAPDASSLHDLKTLIASKLSPSISPDSIRLSLNRTDELFAPSPGDSLPSLGLTAGDLLFFSLAPDSQTISPTPAPIPPPENPDSDAPSQKDAILDTSATLDSNRHEEIVAENPNSTVPSVQDALSGPTLTLDSNRTQEMAAEYPEDRMEVEEESPVAKKSVSVPVFLKRVKEEEKGEVEGILGRLVIVVHAVFLESGFLVYDGNGSRLPEGWASAATTAVSIQYTLPGLVGLGNDGKQVKIAILKFAVMGNYVTVYGYVSGDHPDVYRVCFDGSKLEHLFSLDMDSMGQTEEKEIFQLWKAVKDGLSLHLLIDICQKNGLPLPACFMLLPVDLKIKVLELIPGIDVAKVACTCSELRYLSSDDELWKHKFVEEFGLLDERQVAGRSWKEKYAFHWVKKKNTNKWIERERTFVWPRNYFPRFNPAVPHGFPMIGGDYDRFPAIGGFGPRMPRIGFPGLPSRRNFSPPCNLGGFNAEFEG</sequence>
<dbReference type="InterPro" id="IPR001810">
    <property type="entry name" value="F-box_dom"/>
</dbReference>
<evidence type="ECO:0000259" key="2">
    <source>
        <dbReference type="PROSITE" id="PS50181"/>
    </source>
</evidence>
<dbReference type="Proteomes" id="UP000228380">
    <property type="component" value="Unplaced"/>
</dbReference>
<dbReference type="Gene3D" id="1.20.1280.50">
    <property type="match status" value="1"/>
</dbReference>
<reference evidence="4" key="1">
    <citation type="submission" date="2025-08" db="UniProtKB">
        <authorList>
            <consortium name="RefSeq"/>
        </authorList>
    </citation>
    <scope>IDENTIFICATION</scope>
    <source>
        <tissue evidence="4">Young leaves</tissue>
    </source>
</reference>
<dbReference type="PANTHER" id="PTHR47602:SF2">
    <property type="entry name" value="F-BOX PROTEIN SKIP22"/>
    <property type="match status" value="1"/>
</dbReference>
<dbReference type="Gene3D" id="3.40.1000.30">
    <property type="match status" value="1"/>
</dbReference>
<dbReference type="RefSeq" id="XP_008793611.2">
    <property type="nucleotide sequence ID" value="XM_008795389.4"/>
</dbReference>
<organism evidence="3 4">
    <name type="scientific">Phoenix dactylifera</name>
    <name type="common">Date palm</name>
    <dbReference type="NCBI Taxonomy" id="42345"/>
    <lineage>
        <taxon>Eukaryota</taxon>
        <taxon>Viridiplantae</taxon>
        <taxon>Streptophyta</taxon>
        <taxon>Embryophyta</taxon>
        <taxon>Tracheophyta</taxon>
        <taxon>Spermatophyta</taxon>
        <taxon>Magnoliopsida</taxon>
        <taxon>Liliopsida</taxon>
        <taxon>Arecaceae</taxon>
        <taxon>Coryphoideae</taxon>
        <taxon>Phoeniceae</taxon>
        <taxon>Phoenix</taxon>
    </lineage>
</organism>
<dbReference type="SUPFAM" id="SSF81383">
    <property type="entry name" value="F-box domain"/>
    <property type="match status" value="1"/>
</dbReference>
<protein>
    <submittedName>
        <fullName evidence="4">F-box protein SKIP22-like</fullName>
    </submittedName>
</protein>
<dbReference type="KEGG" id="pda:103709865"/>
<dbReference type="PROSITE" id="PS50181">
    <property type="entry name" value="FBOX"/>
    <property type="match status" value="1"/>
</dbReference>
<feature type="region of interest" description="Disordered" evidence="1">
    <location>
        <begin position="81"/>
        <end position="106"/>
    </location>
</feature>
<accession>A0A8B7C7V9</accession>
<dbReference type="Pfam" id="PF12937">
    <property type="entry name" value="F-box-like"/>
    <property type="match status" value="1"/>
</dbReference>
<gene>
    <name evidence="4" type="primary">LOC103709865</name>
</gene>
<evidence type="ECO:0000256" key="1">
    <source>
        <dbReference type="SAM" id="MobiDB-lite"/>
    </source>
</evidence>
<dbReference type="InterPro" id="IPR036047">
    <property type="entry name" value="F-box-like_dom_sf"/>
</dbReference>
<proteinExistence type="predicted"/>